<reference evidence="5" key="1">
    <citation type="journal article" date="2023" name="IScience">
        <title>Live-bearing cockroach genome reveals convergent evolutionary mechanisms linked to viviparity in insects and beyond.</title>
        <authorList>
            <person name="Fouks B."/>
            <person name="Harrison M.C."/>
            <person name="Mikhailova A.A."/>
            <person name="Marchal E."/>
            <person name="English S."/>
            <person name="Carruthers M."/>
            <person name="Jennings E.C."/>
            <person name="Chiamaka E.L."/>
            <person name="Frigard R.A."/>
            <person name="Pippel M."/>
            <person name="Attardo G.M."/>
            <person name="Benoit J.B."/>
            <person name="Bornberg-Bauer E."/>
            <person name="Tobe S.S."/>
        </authorList>
    </citation>
    <scope>NUCLEOTIDE SEQUENCE</scope>
    <source>
        <strain evidence="5">Stay&amp;Tobe</strain>
    </source>
</reference>
<dbReference type="GO" id="GO:0031982">
    <property type="term" value="C:vesicle"/>
    <property type="evidence" value="ECO:0007669"/>
    <property type="project" value="TreeGrafter"/>
</dbReference>
<evidence type="ECO:0000256" key="3">
    <source>
        <dbReference type="ARBA" id="ARBA00022704"/>
    </source>
</evidence>
<dbReference type="Pfam" id="PF00031">
    <property type="entry name" value="Cystatin"/>
    <property type="match status" value="1"/>
</dbReference>
<name>A0AAD7ZY56_DIPPU</name>
<keyword evidence="6" id="KW-1185">Reference proteome</keyword>
<dbReference type="CDD" id="cd00042">
    <property type="entry name" value="CY"/>
    <property type="match status" value="1"/>
</dbReference>
<evidence type="ECO:0000313" key="6">
    <source>
        <dbReference type="Proteomes" id="UP001233999"/>
    </source>
</evidence>
<dbReference type="PANTHER" id="PTHR46186:SF2">
    <property type="entry name" value="CYSTATIN"/>
    <property type="match status" value="1"/>
</dbReference>
<dbReference type="AlphaFoldDB" id="A0AAD7ZY56"/>
<reference evidence="5" key="2">
    <citation type="submission" date="2023-05" db="EMBL/GenBank/DDBJ databases">
        <authorList>
            <person name="Fouks B."/>
        </authorList>
    </citation>
    <scope>NUCLEOTIDE SEQUENCE</scope>
    <source>
        <strain evidence="5">Stay&amp;Tobe</strain>
        <tissue evidence="5">Testes</tissue>
    </source>
</reference>
<dbReference type="InterPro" id="IPR000010">
    <property type="entry name" value="Cystatin_dom"/>
</dbReference>
<sequence length="75" mass="8348">RSLCGAPRPADTKEEKIQNYAEIALVEVEKQSNSSYKHRLVNILEATTQVVAGELVKLKLQVEHDEQQEDGSSVV</sequence>
<dbReference type="GO" id="GO:0005615">
    <property type="term" value="C:extracellular space"/>
    <property type="evidence" value="ECO:0007669"/>
    <property type="project" value="TreeGrafter"/>
</dbReference>
<feature type="non-terminal residue" evidence="5">
    <location>
        <position position="75"/>
    </location>
</feature>
<dbReference type="PANTHER" id="PTHR46186">
    <property type="entry name" value="CYSTATIN"/>
    <property type="match status" value="1"/>
</dbReference>
<accession>A0AAD7ZY56</accession>
<dbReference type="InterPro" id="IPR018073">
    <property type="entry name" value="Prot_inh_cystat_CS"/>
</dbReference>
<dbReference type="PROSITE" id="PS00287">
    <property type="entry name" value="CYSTATIN"/>
    <property type="match status" value="1"/>
</dbReference>
<evidence type="ECO:0000259" key="4">
    <source>
        <dbReference type="Pfam" id="PF00031"/>
    </source>
</evidence>
<feature type="domain" description="Cystatin" evidence="4">
    <location>
        <begin position="5"/>
        <end position="65"/>
    </location>
</feature>
<dbReference type="SUPFAM" id="SSF54403">
    <property type="entry name" value="Cystatin/monellin"/>
    <property type="match status" value="1"/>
</dbReference>
<dbReference type="GO" id="GO:0004869">
    <property type="term" value="F:cysteine-type endopeptidase inhibitor activity"/>
    <property type="evidence" value="ECO:0007669"/>
    <property type="project" value="UniProtKB-KW"/>
</dbReference>
<dbReference type="Gene3D" id="3.10.450.10">
    <property type="match status" value="1"/>
</dbReference>
<proteinExistence type="inferred from homology"/>
<evidence type="ECO:0000256" key="1">
    <source>
        <dbReference type="ARBA" id="ARBA00009403"/>
    </source>
</evidence>
<protein>
    <recommendedName>
        <fullName evidence="4">Cystatin domain-containing protein</fullName>
    </recommendedName>
</protein>
<organism evidence="5 6">
    <name type="scientific">Diploptera punctata</name>
    <name type="common">Pacific beetle cockroach</name>
    <dbReference type="NCBI Taxonomy" id="6984"/>
    <lineage>
        <taxon>Eukaryota</taxon>
        <taxon>Metazoa</taxon>
        <taxon>Ecdysozoa</taxon>
        <taxon>Arthropoda</taxon>
        <taxon>Hexapoda</taxon>
        <taxon>Insecta</taxon>
        <taxon>Pterygota</taxon>
        <taxon>Neoptera</taxon>
        <taxon>Polyneoptera</taxon>
        <taxon>Dictyoptera</taxon>
        <taxon>Blattodea</taxon>
        <taxon>Blaberoidea</taxon>
        <taxon>Blaberidae</taxon>
        <taxon>Diplopterinae</taxon>
        <taxon>Diploptera</taxon>
    </lineage>
</organism>
<dbReference type="GO" id="GO:0005737">
    <property type="term" value="C:cytoplasm"/>
    <property type="evidence" value="ECO:0007669"/>
    <property type="project" value="TreeGrafter"/>
</dbReference>
<dbReference type="Proteomes" id="UP001233999">
    <property type="component" value="Unassembled WGS sequence"/>
</dbReference>
<dbReference type="EMBL" id="JASPKZ010005301">
    <property type="protein sequence ID" value="KAJ9588831.1"/>
    <property type="molecule type" value="Genomic_DNA"/>
</dbReference>
<gene>
    <name evidence="5" type="ORF">L9F63_017869</name>
</gene>
<feature type="non-terminal residue" evidence="5">
    <location>
        <position position="1"/>
    </location>
</feature>
<evidence type="ECO:0000313" key="5">
    <source>
        <dbReference type="EMBL" id="KAJ9588831.1"/>
    </source>
</evidence>
<comment type="similarity">
    <text evidence="1">Belongs to the cystatin family.</text>
</comment>
<keyword evidence="3" id="KW-0789">Thiol protease inhibitor</keyword>
<keyword evidence="2" id="KW-0646">Protease inhibitor</keyword>
<dbReference type="InterPro" id="IPR046350">
    <property type="entry name" value="Cystatin_sf"/>
</dbReference>
<comment type="caution">
    <text evidence="5">The sequence shown here is derived from an EMBL/GenBank/DDBJ whole genome shotgun (WGS) entry which is preliminary data.</text>
</comment>
<evidence type="ECO:0000256" key="2">
    <source>
        <dbReference type="ARBA" id="ARBA00022690"/>
    </source>
</evidence>